<name>A0A7S6TZ34_9ADEN</name>
<reference evidence="2" key="1">
    <citation type="journal article" date="2020" name="J. Gen.">
        <title>Viral gastroenteritis in Tocantins, Brazil: characterizing the diversity of human adenovirus F through next-generation sequencing and bioinformatics.</title>
        <authorList>
            <person name="Tahmasebi R."/>
            <person name="Luchs A."/>
            <person name="Tardy K."/>
            <person name="Hefford P.M."/>
            <person name="Tinker R.J."/>
            <person name="Eilami O."/>
            <person name="de Padua Milagres F.A."/>
            <person name="Brustulin R."/>
            <person name="Teles M.D.A.R."/>
            <person name="Dos Santos Morais V."/>
            <person name="Moreira C.H.V."/>
            <person name="Buccheri R."/>
            <person name="Araujo E.L.L."/>
            <person name="Villanova F."/>
            <person name="Deng X."/>
            <person name="Sabino E.C."/>
            <person name="Delwart E."/>
            <person name="Leal E."/>
            <person name="Charlys da Costa A."/>
        </authorList>
    </citation>
    <scope>NUCLEOTIDE SEQUENCE [LARGE SCALE GENOMIC DNA]</scope>
    <source>
        <strain evidence="2">033-Araguaina</strain>
    </source>
</reference>
<evidence type="ECO:0000313" key="2">
    <source>
        <dbReference type="EMBL" id="QOV03203.1"/>
    </source>
</evidence>
<evidence type="ECO:0000313" key="3">
    <source>
        <dbReference type="Proteomes" id="UP000593616"/>
    </source>
</evidence>
<accession>A0A7S6TZ34</accession>
<sequence length="148" mass="16834">MTLQPPWSAQDTENSRTKRLTSLCRRLPTKTTPATCRRFCAKPRSTMPILILLNSLSGSESEGRWFSPSGDTFRTSTAASSRTPVNCGRSTNRYPSSTPTCRYRLSRRTPIHHCLRTPARSEQCKPYPQLSPAWYHCSSPRTRSFVCY</sequence>
<dbReference type="EMBL" id="MT791000">
    <property type="protein sequence ID" value="QOV03203.1"/>
    <property type="molecule type" value="Genomic_DNA"/>
</dbReference>
<organism evidence="2 3">
    <name type="scientific">Human mastadenovirus F</name>
    <dbReference type="NCBI Taxonomy" id="130309"/>
    <lineage>
        <taxon>Viruses</taxon>
        <taxon>Varidnaviria</taxon>
        <taxon>Bamfordvirae</taxon>
        <taxon>Preplasmiviricota</taxon>
        <taxon>Polisuviricotina</taxon>
        <taxon>Pharingeaviricetes</taxon>
        <taxon>Rowavirales</taxon>
        <taxon>Adenoviridae</taxon>
        <taxon>Mastadenovirus</taxon>
        <taxon>Mastadenovirus faecale</taxon>
    </lineage>
</organism>
<evidence type="ECO:0000256" key="1">
    <source>
        <dbReference type="SAM" id="MobiDB-lite"/>
    </source>
</evidence>
<dbReference type="Proteomes" id="UP000593616">
    <property type="component" value="Segment"/>
</dbReference>
<proteinExistence type="predicted"/>
<protein>
    <submittedName>
        <fullName evidence="2">Putative F-215 22.8 kDa protein</fullName>
    </submittedName>
</protein>
<feature type="region of interest" description="Disordered" evidence="1">
    <location>
        <begin position="76"/>
        <end position="96"/>
    </location>
</feature>